<dbReference type="InterPro" id="IPR017927">
    <property type="entry name" value="FAD-bd_FR_type"/>
</dbReference>
<evidence type="ECO:0000256" key="6">
    <source>
        <dbReference type="ARBA" id="ARBA00022827"/>
    </source>
</evidence>
<evidence type="ECO:0000313" key="14">
    <source>
        <dbReference type="EMBL" id="MCS3903242.1"/>
    </source>
</evidence>
<feature type="binding site" evidence="11">
    <location>
        <begin position="67"/>
        <end position="70"/>
    </location>
    <ligand>
        <name>FAD</name>
        <dbReference type="ChEBI" id="CHEBI:57692"/>
    </ligand>
</feature>
<evidence type="ECO:0000256" key="10">
    <source>
        <dbReference type="ARBA" id="ARBA00034078"/>
    </source>
</evidence>
<dbReference type="EMBL" id="JANUCT010000007">
    <property type="protein sequence ID" value="MCS3903242.1"/>
    <property type="molecule type" value="Genomic_DNA"/>
</dbReference>
<comment type="cofactor">
    <cofactor evidence="10">
        <name>[2Fe-2S] cluster</name>
        <dbReference type="ChEBI" id="CHEBI:190135"/>
    </cofactor>
</comment>
<keyword evidence="5 12" id="KW-0479">Metal-binding</keyword>
<dbReference type="Gene3D" id="2.40.30.10">
    <property type="entry name" value="Translation factors"/>
    <property type="match status" value="1"/>
</dbReference>
<dbReference type="InterPro" id="IPR017938">
    <property type="entry name" value="Riboflavin_synthase-like_b-brl"/>
</dbReference>
<keyword evidence="8 12" id="KW-0408">Iron</keyword>
<dbReference type="GO" id="GO:0050660">
    <property type="term" value="F:flavin adenine dinucleotide binding"/>
    <property type="evidence" value="ECO:0007669"/>
    <property type="project" value="InterPro"/>
</dbReference>
<feature type="binding site" evidence="12">
    <location>
        <position position="263"/>
    </location>
    <ligand>
        <name>[2Fe-2S] cluster</name>
        <dbReference type="ChEBI" id="CHEBI:190135"/>
    </ligand>
</feature>
<dbReference type="InterPro" id="IPR039261">
    <property type="entry name" value="FNR_nucleotide-bd"/>
</dbReference>
<keyword evidence="15" id="KW-1185">Reference proteome</keyword>
<dbReference type="PROSITE" id="PS51384">
    <property type="entry name" value="FAD_FR"/>
    <property type="match status" value="1"/>
</dbReference>
<dbReference type="GO" id="GO:0006221">
    <property type="term" value="P:pyrimidine nucleotide biosynthetic process"/>
    <property type="evidence" value="ECO:0007669"/>
    <property type="project" value="InterPro"/>
</dbReference>
<keyword evidence="4 12" id="KW-0001">2Fe-2S</keyword>
<dbReference type="CDD" id="cd06218">
    <property type="entry name" value="DHOD_e_trans"/>
    <property type="match status" value="1"/>
</dbReference>
<comment type="similarity">
    <text evidence="1">Belongs to the PyrK family.</text>
</comment>
<accession>A0AAE3HMI4</accession>
<keyword evidence="3 11" id="KW-0285">Flavoprotein</keyword>
<comment type="caution">
    <text evidence="14">The sequence shown here is derived from an EMBL/GenBank/DDBJ whole genome shotgun (WGS) entry which is preliminary data.</text>
</comment>
<evidence type="ECO:0000256" key="9">
    <source>
        <dbReference type="ARBA" id="ARBA00023014"/>
    </source>
</evidence>
<dbReference type="InterPro" id="IPR012165">
    <property type="entry name" value="Cyt_c3_hydrogenase_gsu"/>
</dbReference>
<evidence type="ECO:0000259" key="13">
    <source>
        <dbReference type="PROSITE" id="PS51384"/>
    </source>
</evidence>
<evidence type="ECO:0000313" key="15">
    <source>
        <dbReference type="Proteomes" id="UP001204445"/>
    </source>
</evidence>
<evidence type="ECO:0000256" key="2">
    <source>
        <dbReference type="ARBA" id="ARBA00022448"/>
    </source>
</evidence>
<dbReference type="GO" id="GO:0051537">
    <property type="term" value="F:2 iron, 2 sulfur cluster binding"/>
    <property type="evidence" value="ECO:0007669"/>
    <property type="project" value="UniProtKB-KW"/>
</dbReference>
<dbReference type="InterPro" id="IPR050353">
    <property type="entry name" value="PyrK_electron_transfer"/>
</dbReference>
<proteinExistence type="inferred from homology"/>
<dbReference type="SUPFAM" id="SSF52343">
    <property type="entry name" value="Ferredoxin reductase-like, C-terminal NADP-linked domain"/>
    <property type="match status" value="1"/>
</dbReference>
<keyword evidence="6 11" id="KW-0274">FAD</keyword>
<evidence type="ECO:0000256" key="7">
    <source>
        <dbReference type="ARBA" id="ARBA00022982"/>
    </source>
</evidence>
<feature type="domain" description="FAD-binding FR-type" evidence="13">
    <location>
        <begin position="18"/>
        <end position="116"/>
    </location>
</feature>
<feature type="binding site" evidence="12">
    <location>
        <position position="287"/>
    </location>
    <ligand>
        <name>[2Fe-2S] cluster</name>
        <dbReference type="ChEBI" id="CHEBI:190135"/>
    </ligand>
</feature>
<reference evidence="14" key="1">
    <citation type="submission" date="2022-08" db="EMBL/GenBank/DDBJ databases">
        <title>Genomic Encyclopedia of Type Strains, Phase III (KMG-III): the genomes of soil and plant-associated and newly described type strains.</title>
        <authorList>
            <person name="Whitman W."/>
        </authorList>
    </citation>
    <scope>NUCLEOTIDE SEQUENCE</scope>
    <source>
        <strain evidence="14">HMT 1</strain>
    </source>
</reference>
<organism evidence="14 15">
    <name type="scientific">Methylohalomonas lacus</name>
    <dbReference type="NCBI Taxonomy" id="398773"/>
    <lineage>
        <taxon>Bacteria</taxon>
        <taxon>Pseudomonadati</taxon>
        <taxon>Pseudomonadota</taxon>
        <taxon>Gammaproteobacteria</taxon>
        <taxon>Methylohalomonadales</taxon>
        <taxon>Methylohalomonadaceae</taxon>
        <taxon>Methylohalomonas</taxon>
    </lineage>
</organism>
<dbReference type="Pfam" id="PF10418">
    <property type="entry name" value="DHODB_Fe-S_bind"/>
    <property type="match status" value="1"/>
</dbReference>
<comment type="cofactor">
    <cofactor evidence="12">
        <name>[2Fe-2S] cluster</name>
        <dbReference type="ChEBI" id="CHEBI:190135"/>
    </cofactor>
    <text evidence="12">Binds 1 [2Fe-2S] cluster per subunit.</text>
</comment>
<dbReference type="InterPro" id="IPR037117">
    <property type="entry name" value="Dihydroorotate_DH_ele_sf"/>
</dbReference>
<dbReference type="PANTHER" id="PTHR43513:SF3">
    <property type="entry name" value="DIHYDROOROTATE DEHYDROGENASE B (NAD(+)), ELECTRON TRANSFER SUBUNIT-RELATED"/>
    <property type="match status" value="1"/>
</dbReference>
<evidence type="ECO:0000256" key="12">
    <source>
        <dbReference type="PIRSR" id="PIRSR006816-2"/>
    </source>
</evidence>
<evidence type="ECO:0000256" key="1">
    <source>
        <dbReference type="ARBA" id="ARBA00006422"/>
    </source>
</evidence>
<feature type="binding site" evidence="12">
    <location>
        <position position="271"/>
    </location>
    <ligand>
        <name>[2Fe-2S] cluster</name>
        <dbReference type="ChEBI" id="CHEBI:190135"/>
    </ligand>
</feature>
<evidence type="ECO:0000256" key="4">
    <source>
        <dbReference type="ARBA" id="ARBA00022714"/>
    </source>
</evidence>
<evidence type="ECO:0000256" key="8">
    <source>
        <dbReference type="ARBA" id="ARBA00023004"/>
    </source>
</evidence>
<gene>
    <name evidence="14" type="ORF">J2T55_001262</name>
</gene>
<comment type="cofactor">
    <cofactor evidence="11">
        <name>FAD</name>
        <dbReference type="ChEBI" id="CHEBI:57692"/>
    </cofactor>
    <text evidence="11">Binds 1 FAD per subunit.</text>
</comment>
<feature type="binding site" evidence="11">
    <location>
        <begin position="91"/>
        <end position="92"/>
    </location>
    <ligand>
        <name>FAD</name>
        <dbReference type="ChEBI" id="CHEBI:57692"/>
    </ligand>
</feature>
<evidence type="ECO:0000256" key="3">
    <source>
        <dbReference type="ARBA" id="ARBA00022630"/>
    </source>
</evidence>
<dbReference type="AlphaFoldDB" id="A0AAE3HMI4"/>
<evidence type="ECO:0000256" key="5">
    <source>
        <dbReference type="ARBA" id="ARBA00022723"/>
    </source>
</evidence>
<feature type="binding site" evidence="12">
    <location>
        <position position="268"/>
    </location>
    <ligand>
        <name>[2Fe-2S] cluster</name>
        <dbReference type="ChEBI" id="CHEBI:190135"/>
    </ligand>
</feature>
<dbReference type="Gene3D" id="3.40.50.80">
    <property type="entry name" value="Nucleotide-binding domain of ferredoxin-NADP reductase (FNR) module"/>
    <property type="match status" value="1"/>
</dbReference>
<keyword evidence="9 12" id="KW-0411">Iron-sulfur</keyword>
<dbReference type="GO" id="GO:0046872">
    <property type="term" value="F:metal ion binding"/>
    <property type="evidence" value="ECO:0007669"/>
    <property type="project" value="UniProtKB-KW"/>
</dbReference>
<dbReference type="Gene3D" id="2.10.240.10">
    <property type="entry name" value="Dihydroorotate dehydrogenase, electron transfer subunit"/>
    <property type="match status" value="1"/>
</dbReference>
<dbReference type="PIRSF" id="PIRSF006816">
    <property type="entry name" value="Cyc3_hyd_g"/>
    <property type="match status" value="1"/>
</dbReference>
<sequence length="303" mass="33346">MNEHSRHAAAHPATRDTIFPEQAPILLHEAFAGDQHIIRLQAPEIAAHAQPGSFVHMQVHPTLLMRRPMSIMRANPKAGWIEILYKAHGEGTRLLSERRIDELVDLIGPIGTPFKLDGYRRRPLLIGGGVGMPPMIFLAEHIRRQATDNQPLVILGSEVPFPFKARPSQILVPGLPAEVIAGMPLLEDWHIPSRLCSQQDFPGCHQGFVTDLARLWLDSMEPRQHGEVEVFACGPTPMLKAVAQLTAEYDLPCQVSLEEHMACAVGGCAGCNVRVETETGPAMKRICVDGPVFDARQVFPQAG</sequence>
<protein>
    <submittedName>
        <fullName evidence="14">Dihydroorotate dehydrogenase electron transfer subunit</fullName>
    </submittedName>
</protein>
<dbReference type="PANTHER" id="PTHR43513">
    <property type="entry name" value="DIHYDROOROTATE DEHYDROGENASE B (NAD(+)), ELECTRON TRANSFER SUBUNIT"/>
    <property type="match status" value="1"/>
</dbReference>
<keyword evidence="2" id="KW-0813">Transport</keyword>
<dbReference type="SUPFAM" id="SSF63380">
    <property type="entry name" value="Riboflavin synthase domain-like"/>
    <property type="match status" value="1"/>
</dbReference>
<name>A0AAE3HMI4_9GAMM</name>
<dbReference type="Proteomes" id="UP001204445">
    <property type="component" value="Unassembled WGS sequence"/>
</dbReference>
<dbReference type="RefSeq" id="WP_259054872.1">
    <property type="nucleotide sequence ID" value="NZ_JANUCT010000007.1"/>
</dbReference>
<evidence type="ECO:0000256" key="11">
    <source>
        <dbReference type="PIRSR" id="PIRSR006816-1"/>
    </source>
</evidence>
<keyword evidence="7" id="KW-0249">Electron transport</keyword>
<dbReference type="GO" id="GO:0016491">
    <property type="term" value="F:oxidoreductase activity"/>
    <property type="evidence" value="ECO:0007669"/>
    <property type="project" value="InterPro"/>
</dbReference>
<dbReference type="InterPro" id="IPR019480">
    <property type="entry name" value="Dihydroorotate_DH_Fe-S-bd"/>
</dbReference>